<evidence type="ECO:0000313" key="3">
    <source>
        <dbReference type="Proteomes" id="UP000019586"/>
    </source>
</evidence>
<keyword evidence="1" id="KW-1133">Transmembrane helix</keyword>
<dbReference type="AlphaFoldDB" id="W8UXV3"/>
<keyword evidence="1" id="KW-0812">Transmembrane</keyword>
<reference evidence="2 3" key="1">
    <citation type="journal article" date="2014" name="Proc. Natl. Acad. Sci. U.S.A.">
        <title>Molecular dissection of the evolution of carbapenem-resistant multilocus sequence type 258 Klebsiella pneumoniae.</title>
        <authorList>
            <person name="Deleo F.R."/>
            <person name="Chen L."/>
            <person name="Porcella S.F."/>
            <person name="Martens C.A."/>
            <person name="Kobayashi S.D."/>
            <person name="Porter A.R."/>
            <person name="Chavda K.D."/>
            <person name="Jacobs M.R."/>
            <person name="Mathema B."/>
            <person name="Olsen R.J."/>
            <person name="Bonomo R.A."/>
            <person name="Musser J.M."/>
            <person name="Kreiswirth B.N."/>
        </authorList>
    </citation>
    <scope>NUCLEOTIDE SEQUENCE [LARGE SCALE GENOMIC DNA]</scope>
    <source>
        <strain evidence="2">30684/NJST258_2</strain>
    </source>
</reference>
<dbReference type="Proteomes" id="UP000019586">
    <property type="component" value="Chromosome"/>
</dbReference>
<evidence type="ECO:0000313" key="2">
    <source>
        <dbReference type="EMBL" id="AHM78737.1"/>
    </source>
</evidence>
<dbReference type="KEGG" id="kps:KPNJ2_01957"/>
<dbReference type="EMBL" id="CP006918">
    <property type="protein sequence ID" value="AHM78737.1"/>
    <property type="molecule type" value="Genomic_DNA"/>
</dbReference>
<dbReference type="HOGENOM" id="CLU_3252889_0_0_6"/>
<name>W8UXV3_KLEPN</name>
<gene>
    <name evidence="2" type="ORF">KPNJ2_01957</name>
</gene>
<sequence>MLWLRAQYSFTFRISLLQMKPTLAVAGLLAYPFAVGVEGLTL</sequence>
<organism evidence="2 3">
    <name type="scientific">Klebsiella pneumoniae 30684/NJST258_2</name>
    <dbReference type="NCBI Taxonomy" id="1420013"/>
    <lineage>
        <taxon>Bacteria</taxon>
        <taxon>Pseudomonadati</taxon>
        <taxon>Pseudomonadota</taxon>
        <taxon>Gammaproteobacteria</taxon>
        <taxon>Enterobacterales</taxon>
        <taxon>Enterobacteriaceae</taxon>
        <taxon>Klebsiella/Raoultella group</taxon>
        <taxon>Klebsiella</taxon>
        <taxon>Klebsiella pneumoniae complex</taxon>
    </lineage>
</organism>
<accession>W8UXV3</accession>
<evidence type="ECO:0000256" key="1">
    <source>
        <dbReference type="SAM" id="Phobius"/>
    </source>
</evidence>
<proteinExistence type="predicted"/>
<protein>
    <submittedName>
        <fullName evidence="2">Uncharacterized protein</fullName>
    </submittedName>
</protein>
<feature type="transmembrane region" description="Helical" evidence="1">
    <location>
        <begin position="21"/>
        <end position="40"/>
    </location>
</feature>
<keyword evidence="1" id="KW-0472">Membrane</keyword>